<proteinExistence type="predicted"/>
<protein>
    <submittedName>
        <fullName evidence="1">SFRICE_010774</fullName>
    </submittedName>
</protein>
<organism evidence="1">
    <name type="scientific">Spodoptera frugiperda</name>
    <name type="common">Fall armyworm</name>
    <dbReference type="NCBI Taxonomy" id="7108"/>
    <lineage>
        <taxon>Eukaryota</taxon>
        <taxon>Metazoa</taxon>
        <taxon>Ecdysozoa</taxon>
        <taxon>Arthropoda</taxon>
        <taxon>Hexapoda</taxon>
        <taxon>Insecta</taxon>
        <taxon>Pterygota</taxon>
        <taxon>Neoptera</taxon>
        <taxon>Endopterygota</taxon>
        <taxon>Lepidoptera</taxon>
        <taxon>Glossata</taxon>
        <taxon>Ditrysia</taxon>
        <taxon>Noctuoidea</taxon>
        <taxon>Noctuidae</taxon>
        <taxon>Amphipyrinae</taxon>
        <taxon>Spodoptera</taxon>
    </lineage>
</organism>
<dbReference type="EMBL" id="ODYU01003620">
    <property type="protein sequence ID" value="SOQ42607.1"/>
    <property type="molecule type" value="Genomic_DNA"/>
</dbReference>
<reference evidence="1" key="1">
    <citation type="submission" date="2016-07" db="EMBL/GenBank/DDBJ databases">
        <authorList>
            <person name="Bretaudeau A."/>
        </authorList>
    </citation>
    <scope>NUCLEOTIDE SEQUENCE</scope>
    <source>
        <strain evidence="1">Rice</strain>
        <tissue evidence="1">Whole body</tissue>
    </source>
</reference>
<sequence>MTGFSKNRGCTASVVEVDGDADIFNTAYLLCRAFTNIQVHIHMTPRPEATICGSHRVAHCGNRTRYMLHGNQLPSHRANRAKNAHNLLKLINYLLIFIHCSPFYHRTTRQSERRHRYMVDIPPTRTKRFASNFLVRTASTKTKFIRTFSVTKRGLLTLKCLLSAPLDLKARVHMVQG</sequence>
<accession>A0A2H1VP83</accession>
<dbReference type="AlphaFoldDB" id="A0A2H1VP83"/>
<name>A0A2H1VP83_SPOFR</name>
<gene>
    <name evidence="1" type="ORF">SFRICE_010774</name>
</gene>
<evidence type="ECO:0000313" key="1">
    <source>
        <dbReference type="EMBL" id="SOQ42607.1"/>
    </source>
</evidence>